<evidence type="ECO:0000313" key="3">
    <source>
        <dbReference type="Proteomes" id="UP000030907"/>
    </source>
</evidence>
<dbReference type="InterPro" id="IPR000719">
    <property type="entry name" value="Prot_kinase_dom"/>
</dbReference>
<sequence length="371" mass="41757">MTTDRASMSACAAEETEMTSLHDIPQPLRDEFIAFHGKAETVTGRTSGFGGEIVFLDNGEHVRPRFIAAKYPRRKSDQSAHESAEAFLREMTLQAKAHYHPNVHWPFEIVMILKVPVAYFRRWEGDLSAFIEDERLGDEGRLSIMVQLVAGLAHCQVRGLVHQDLKPENVFVRDLRRDFELPEGDVWLRPLVADFGSVNLAAEIAEFCGSRPYMAPEQWGATILSERTNVFAVGIMLHELMTRGVHPIGTHGGDWHRRINPGFNRWQDNDRWRAWIRRGCPIADPLPDAGLAAIVEACLAVEPGARPSLGDLRDRLLGALFARSNFAGSQVDLFLRTAEREADGEEWAHLKSRLSRLSRAIDEEFSGEVAR</sequence>
<dbReference type="RefSeq" id="WP_052207724.1">
    <property type="nucleotide sequence ID" value="NZ_CP009122.1"/>
</dbReference>
<dbReference type="PANTHER" id="PTHR23257">
    <property type="entry name" value="SERINE-THREONINE PROTEIN KINASE"/>
    <property type="match status" value="1"/>
</dbReference>
<gene>
    <name evidence="2" type="ORF">SKP52_01745</name>
</gene>
<dbReference type="SUPFAM" id="SSF56112">
    <property type="entry name" value="Protein kinase-like (PK-like)"/>
    <property type="match status" value="1"/>
</dbReference>
<evidence type="ECO:0000259" key="1">
    <source>
        <dbReference type="PROSITE" id="PS50011"/>
    </source>
</evidence>
<dbReference type="OrthoDB" id="9801841at2"/>
<keyword evidence="3" id="KW-1185">Reference proteome</keyword>
<dbReference type="Proteomes" id="UP000030907">
    <property type="component" value="Chromosome"/>
</dbReference>
<dbReference type="HOGENOM" id="CLU_771125_0_0_5"/>
<dbReference type="AlphaFoldDB" id="A0A0A7PB21"/>
<dbReference type="Pfam" id="PF00069">
    <property type="entry name" value="Pkinase"/>
    <property type="match status" value="1"/>
</dbReference>
<feature type="domain" description="Protein kinase" evidence="1">
    <location>
        <begin position="39"/>
        <end position="321"/>
    </location>
</feature>
<proteinExistence type="predicted"/>
<dbReference type="InterPro" id="IPR008271">
    <property type="entry name" value="Ser/Thr_kinase_AS"/>
</dbReference>
<evidence type="ECO:0000313" key="2">
    <source>
        <dbReference type="EMBL" id="AJA07286.1"/>
    </source>
</evidence>
<accession>A0A0A7PB21</accession>
<reference evidence="2 3" key="1">
    <citation type="journal article" date="2015" name="Int. J. Syst. Evol. Microbiol.">
        <title>Description of Sphingopyxis fribergensis sp. nov. - a soil bacterium with the ability to degrade styrene and phenylacetic acid.</title>
        <authorList>
            <person name="Oelschlagel M."/>
            <person name="Ruckert C."/>
            <person name="Kalinowski J."/>
            <person name="Schmidt G."/>
            <person name="Schlomann M."/>
            <person name="Tischler D."/>
        </authorList>
    </citation>
    <scope>NUCLEOTIDE SEQUENCE [LARGE SCALE GENOMIC DNA]</scope>
    <source>
        <strain evidence="2 3">Kp5.2</strain>
    </source>
</reference>
<dbReference type="KEGG" id="sphk:SKP52_01745"/>
<dbReference type="GO" id="GO:0004672">
    <property type="term" value="F:protein kinase activity"/>
    <property type="evidence" value="ECO:0007669"/>
    <property type="project" value="InterPro"/>
</dbReference>
<dbReference type="PANTHER" id="PTHR23257:SF963">
    <property type="entry name" value="AT08303P"/>
    <property type="match status" value="1"/>
</dbReference>
<dbReference type="Gene3D" id="1.10.510.10">
    <property type="entry name" value="Transferase(Phosphotransferase) domain 1"/>
    <property type="match status" value="1"/>
</dbReference>
<protein>
    <recommendedName>
        <fullName evidence="1">Protein kinase domain-containing protein</fullName>
    </recommendedName>
</protein>
<dbReference type="EMBL" id="CP009122">
    <property type="protein sequence ID" value="AJA07286.1"/>
    <property type="molecule type" value="Genomic_DNA"/>
</dbReference>
<dbReference type="PROSITE" id="PS50011">
    <property type="entry name" value="PROTEIN_KINASE_DOM"/>
    <property type="match status" value="1"/>
</dbReference>
<dbReference type="PROSITE" id="PS00108">
    <property type="entry name" value="PROTEIN_KINASE_ST"/>
    <property type="match status" value="1"/>
</dbReference>
<dbReference type="InterPro" id="IPR050167">
    <property type="entry name" value="Ser_Thr_protein_kinase"/>
</dbReference>
<dbReference type="SMART" id="SM00220">
    <property type="entry name" value="S_TKc"/>
    <property type="match status" value="1"/>
</dbReference>
<name>A0A0A7PB21_9SPHN</name>
<dbReference type="STRING" id="1515612.SKP52_01745"/>
<dbReference type="InterPro" id="IPR011009">
    <property type="entry name" value="Kinase-like_dom_sf"/>
</dbReference>
<dbReference type="GO" id="GO:0005524">
    <property type="term" value="F:ATP binding"/>
    <property type="evidence" value="ECO:0007669"/>
    <property type="project" value="InterPro"/>
</dbReference>
<organism evidence="2 3">
    <name type="scientific">Sphingopyxis fribergensis</name>
    <dbReference type="NCBI Taxonomy" id="1515612"/>
    <lineage>
        <taxon>Bacteria</taxon>
        <taxon>Pseudomonadati</taxon>
        <taxon>Pseudomonadota</taxon>
        <taxon>Alphaproteobacteria</taxon>
        <taxon>Sphingomonadales</taxon>
        <taxon>Sphingomonadaceae</taxon>
        <taxon>Sphingopyxis</taxon>
    </lineage>
</organism>
<dbReference type="GO" id="GO:0005737">
    <property type="term" value="C:cytoplasm"/>
    <property type="evidence" value="ECO:0007669"/>
    <property type="project" value="TreeGrafter"/>
</dbReference>
<dbReference type="GO" id="GO:0007165">
    <property type="term" value="P:signal transduction"/>
    <property type="evidence" value="ECO:0007669"/>
    <property type="project" value="TreeGrafter"/>
</dbReference>